<feature type="region of interest" description="Disordered" evidence="5">
    <location>
        <begin position="509"/>
        <end position="536"/>
    </location>
</feature>
<dbReference type="WBParaSite" id="MCU_002533-RA">
    <property type="protein sequence ID" value="MCU_002533-RA"/>
    <property type="gene ID" value="MCU_002533"/>
</dbReference>
<name>A0A5K3ETA3_MESCO</name>
<evidence type="ECO:0000313" key="7">
    <source>
        <dbReference type="WBParaSite" id="MCU_002533-RA"/>
    </source>
</evidence>
<reference evidence="7" key="1">
    <citation type="submission" date="2019-11" db="UniProtKB">
        <authorList>
            <consortium name="WormBaseParasite"/>
        </authorList>
    </citation>
    <scope>IDENTIFICATION</scope>
</reference>
<evidence type="ECO:0000256" key="1">
    <source>
        <dbReference type="ARBA" id="ARBA00022771"/>
    </source>
</evidence>
<evidence type="ECO:0000256" key="3">
    <source>
        <dbReference type="PROSITE-ProRule" id="PRU00175"/>
    </source>
</evidence>
<dbReference type="PANTHER" id="PTHR46569:SF1">
    <property type="entry name" value="E3 UBIQUITIN-PROTEIN LIGASE RFWD3-RELATED"/>
    <property type="match status" value="1"/>
</dbReference>
<sequence length="569" mass="62180">MSAPSSDATSGCTQFTAAGLKRIVGQRSDATAATLFGFRNAFIFFSGMIIAQCVVCQELLESVSEKHLSALPCGHIFHGPCIETWFKRASTCPQCRVSVRRTQVIKKLFFSSVDRASTSILLPEIVASMPSCGDDINTGDSAFLAMALNRAKCEIKRLANETSTLQTLVKSTEKKLADRETELEAISSLYKETDRLYSEERQKCKQAKLELSSYRTILQEAESIKAEGLKLRQQVVEMKDIQTLIGSSEKAAFDLLNSYMGHGSEGSSDSSSPIATICRWASILRTELSSARNRARKYRTDANRFQRAQSEAAKRVLEAEAKAAEYKGRVSQLQAEMAALVSSATLNAQAPSNPTTPSTVSVANAAAPLPSTSAEPSTPANENNLGLQTCLRYIDLSTPEIASITQDDTGDVGNKTFKMTKITPHVNPFKLDDSLAMTPCGRRLGTADEISTPRLTTALREQTEADVDRRQLPGCVAASRRPSSLFQLAIMRNLARNENHRHPKAIPYNGLGGQESNTGPTSLFVKPSPPNRSAADPLRNRLLSKNTTKYGVKNMASKRHINLDKFLTR</sequence>
<dbReference type="InterPro" id="IPR052639">
    <property type="entry name" value="TRAIP_ubiq-protein_ligase"/>
</dbReference>
<dbReference type="PROSITE" id="PS50089">
    <property type="entry name" value="ZF_RING_2"/>
    <property type="match status" value="1"/>
</dbReference>
<evidence type="ECO:0000256" key="5">
    <source>
        <dbReference type="SAM" id="MobiDB-lite"/>
    </source>
</evidence>
<proteinExistence type="predicted"/>
<keyword evidence="1 3" id="KW-0863">Zinc-finger</keyword>
<accession>A0A5K3ETA3</accession>
<dbReference type="AlphaFoldDB" id="A0A5K3ETA3"/>
<dbReference type="GO" id="GO:0090734">
    <property type="term" value="C:site of DNA damage"/>
    <property type="evidence" value="ECO:0007669"/>
    <property type="project" value="TreeGrafter"/>
</dbReference>
<keyword evidence="1 3" id="KW-0479">Metal-binding</keyword>
<dbReference type="SMART" id="SM00184">
    <property type="entry name" value="RING"/>
    <property type="match status" value="1"/>
</dbReference>
<feature type="coiled-coil region" evidence="4">
    <location>
        <begin position="288"/>
        <end position="336"/>
    </location>
</feature>
<dbReference type="GO" id="GO:0005634">
    <property type="term" value="C:nucleus"/>
    <property type="evidence" value="ECO:0007669"/>
    <property type="project" value="TreeGrafter"/>
</dbReference>
<dbReference type="GO" id="GO:0008270">
    <property type="term" value="F:zinc ion binding"/>
    <property type="evidence" value="ECO:0007669"/>
    <property type="project" value="UniProtKB-KW"/>
</dbReference>
<dbReference type="GO" id="GO:0031297">
    <property type="term" value="P:replication fork processing"/>
    <property type="evidence" value="ECO:0007669"/>
    <property type="project" value="TreeGrafter"/>
</dbReference>
<feature type="domain" description="RING-type" evidence="6">
    <location>
        <begin position="53"/>
        <end position="96"/>
    </location>
</feature>
<dbReference type="SUPFAM" id="SSF57850">
    <property type="entry name" value="RING/U-box"/>
    <property type="match status" value="1"/>
</dbReference>
<evidence type="ECO:0000256" key="2">
    <source>
        <dbReference type="ARBA" id="ARBA00022833"/>
    </source>
</evidence>
<dbReference type="InterPro" id="IPR001841">
    <property type="entry name" value="Znf_RING"/>
</dbReference>
<dbReference type="Pfam" id="PF13639">
    <property type="entry name" value="zf-RING_2"/>
    <property type="match status" value="1"/>
</dbReference>
<dbReference type="PANTHER" id="PTHR46569">
    <property type="entry name" value="E3 UBIQUITIN-PROTEIN LIGASE TRAIP"/>
    <property type="match status" value="1"/>
</dbReference>
<evidence type="ECO:0000259" key="6">
    <source>
        <dbReference type="PROSITE" id="PS50089"/>
    </source>
</evidence>
<dbReference type="Gene3D" id="3.30.40.10">
    <property type="entry name" value="Zinc/RING finger domain, C3HC4 (zinc finger)"/>
    <property type="match status" value="1"/>
</dbReference>
<keyword evidence="4" id="KW-0175">Coiled coil</keyword>
<dbReference type="CDD" id="cd16454">
    <property type="entry name" value="RING-H2_PA-TM-RING"/>
    <property type="match status" value="1"/>
</dbReference>
<organism evidence="7">
    <name type="scientific">Mesocestoides corti</name>
    <name type="common">Flatworm</name>
    <dbReference type="NCBI Taxonomy" id="53468"/>
    <lineage>
        <taxon>Eukaryota</taxon>
        <taxon>Metazoa</taxon>
        <taxon>Spiralia</taxon>
        <taxon>Lophotrochozoa</taxon>
        <taxon>Platyhelminthes</taxon>
        <taxon>Cestoda</taxon>
        <taxon>Eucestoda</taxon>
        <taxon>Cyclophyllidea</taxon>
        <taxon>Mesocestoididae</taxon>
        <taxon>Mesocestoides</taxon>
    </lineage>
</organism>
<dbReference type="GO" id="GO:0061630">
    <property type="term" value="F:ubiquitin protein ligase activity"/>
    <property type="evidence" value="ECO:0007669"/>
    <property type="project" value="TreeGrafter"/>
</dbReference>
<feature type="coiled-coil region" evidence="4">
    <location>
        <begin position="148"/>
        <end position="210"/>
    </location>
</feature>
<keyword evidence="2" id="KW-0862">Zinc</keyword>
<evidence type="ECO:0000256" key="4">
    <source>
        <dbReference type="SAM" id="Coils"/>
    </source>
</evidence>
<protein>
    <submittedName>
        <fullName evidence="7">RING-type domain-containing protein</fullName>
    </submittedName>
</protein>
<dbReference type="InterPro" id="IPR013083">
    <property type="entry name" value="Znf_RING/FYVE/PHD"/>
</dbReference>
<dbReference type="GO" id="GO:0016567">
    <property type="term" value="P:protein ubiquitination"/>
    <property type="evidence" value="ECO:0007669"/>
    <property type="project" value="TreeGrafter"/>
</dbReference>